<evidence type="ECO:0000259" key="1">
    <source>
        <dbReference type="Pfam" id="PF08386"/>
    </source>
</evidence>
<dbReference type="SUPFAM" id="SSF53474">
    <property type="entry name" value="alpha/beta-Hydrolases"/>
    <property type="match status" value="1"/>
</dbReference>
<dbReference type="Gene3D" id="3.40.50.1820">
    <property type="entry name" value="alpha/beta hydrolase"/>
    <property type="match status" value="1"/>
</dbReference>
<dbReference type="Proteomes" id="UP001597361">
    <property type="component" value="Unassembled WGS sequence"/>
</dbReference>
<evidence type="ECO:0000313" key="3">
    <source>
        <dbReference type="EMBL" id="MFD2036267.1"/>
    </source>
</evidence>
<dbReference type="InterPro" id="IPR029058">
    <property type="entry name" value="AB_hydrolase_fold"/>
</dbReference>
<dbReference type="RefSeq" id="WP_376887295.1">
    <property type="nucleotide sequence ID" value="NZ_JBHUHR010000039.1"/>
</dbReference>
<dbReference type="EMBL" id="JBHUHR010000039">
    <property type="protein sequence ID" value="MFD2036267.1"/>
    <property type="molecule type" value="Genomic_DNA"/>
</dbReference>
<reference evidence="4" key="1">
    <citation type="journal article" date="2019" name="Int. J. Syst. Evol. Microbiol.">
        <title>The Global Catalogue of Microorganisms (GCM) 10K type strain sequencing project: providing services to taxonomists for standard genome sequencing and annotation.</title>
        <authorList>
            <consortium name="The Broad Institute Genomics Platform"/>
            <consortium name="The Broad Institute Genome Sequencing Center for Infectious Disease"/>
            <person name="Wu L."/>
            <person name="Ma J."/>
        </authorList>
    </citation>
    <scope>NUCLEOTIDE SEQUENCE [LARGE SCALE GENOMIC DNA]</scope>
    <source>
        <strain evidence="4">CGMCC 1.15180</strain>
    </source>
</reference>
<proteinExistence type="predicted"/>
<dbReference type="GO" id="GO:0016787">
    <property type="term" value="F:hydrolase activity"/>
    <property type="evidence" value="ECO:0007669"/>
    <property type="project" value="UniProtKB-KW"/>
</dbReference>
<comment type="caution">
    <text evidence="3">The sequence shown here is derived from an EMBL/GenBank/DDBJ whole genome shotgun (WGS) entry which is preliminary data.</text>
</comment>
<accession>A0ABW4VSL3</accession>
<dbReference type="InterPro" id="IPR013595">
    <property type="entry name" value="Pept_S33_TAP-like_C"/>
</dbReference>
<organism evidence="3 4">
    <name type="scientific">Belliella marina</name>
    <dbReference type="NCBI Taxonomy" id="1644146"/>
    <lineage>
        <taxon>Bacteria</taxon>
        <taxon>Pseudomonadati</taxon>
        <taxon>Bacteroidota</taxon>
        <taxon>Cytophagia</taxon>
        <taxon>Cytophagales</taxon>
        <taxon>Cyclobacteriaceae</taxon>
        <taxon>Belliella</taxon>
    </lineage>
</organism>
<feature type="domain" description="Peptidase S33 tripeptidyl aminopeptidase-like C-terminal" evidence="1">
    <location>
        <begin position="221"/>
        <end position="261"/>
    </location>
</feature>
<protein>
    <submittedName>
        <fullName evidence="3">Alpha/beta fold hydrolase</fullName>
    </submittedName>
</protein>
<gene>
    <name evidence="3" type="ORF">ACFSKL_15800</name>
</gene>
<evidence type="ECO:0000313" key="4">
    <source>
        <dbReference type="Proteomes" id="UP001597361"/>
    </source>
</evidence>
<keyword evidence="3" id="KW-0378">Hydrolase</keyword>
<dbReference type="PANTHER" id="PTHR43689:SF8">
    <property type="entry name" value="ALPHA_BETA-HYDROLASES SUPERFAMILY PROTEIN"/>
    <property type="match status" value="1"/>
</dbReference>
<keyword evidence="4" id="KW-1185">Reference proteome</keyword>
<dbReference type="InterPro" id="IPR000073">
    <property type="entry name" value="AB_hydrolase_1"/>
</dbReference>
<feature type="domain" description="AB hydrolase-1" evidence="2">
    <location>
        <begin position="75"/>
        <end position="173"/>
    </location>
</feature>
<dbReference type="Pfam" id="PF12697">
    <property type="entry name" value="Abhydrolase_6"/>
    <property type="match status" value="1"/>
</dbReference>
<name>A0ABW4VSL3_9BACT</name>
<evidence type="ECO:0000259" key="2">
    <source>
        <dbReference type="Pfam" id="PF12697"/>
    </source>
</evidence>
<sequence length="276" mass="31786">MKQLIYQSIGLYINTLNKISPKKGGEVGFRLFCKPVRSKLKKQHLDFFKTSEQEDFDFNGVNIRLYKWGNGPKKVLFVHGWQSHSYRWKHYIEALPKSEYTVIAYDGPGHGQSEGNQFHVPMNAFLISMFVEKFGGFDTVVGHSIGCFSVIYAIAHYDIRQIGKFVSMASPGKASDFFSFYTATLRLKKYAIENITNEFQMQIRHRVEEISLMHFMKYLDMPGLIIHDKDDPDTPYTNALEMSNAWENSKLITTEGLGHNLRSKEIVKVVCGFIQE</sequence>
<dbReference type="Pfam" id="PF08386">
    <property type="entry name" value="Abhydrolase_4"/>
    <property type="match status" value="1"/>
</dbReference>
<dbReference type="PANTHER" id="PTHR43689">
    <property type="entry name" value="HYDROLASE"/>
    <property type="match status" value="1"/>
</dbReference>